<evidence type="ECO:0000256" key="3">
    <source>
        <dbReference type="ARBA" id="ARBA00022989"/>
    </source>
</evidence>
<evidence type="ECO:0000256" key="4">
    <source>
        <dbReference type="ARBA" id="ARBA00023136"/>
    </source>
</evidence>
<name>A0ABS3T9G7_9BACT</name>
<dbReference type="PIRSF" id="PIRSF006060">
    <property type="entry name" value="AA_transporter"/>
    <property type="match status" value="1"/>
</dbReference>
<feature type="transmembrane region" description="Helical" evidence="5">
    <location>
        <begin position="83"/>
        <end position="107"/>
    </location>
</feature>
<evidence type="ECO:0000256" key="1">
    <source>
        <dbReference type="ARBA" id="ARBA00004141"/>
    </source>
</evidence>
<dbReference type="Proteomes" id="UP000670527">
    <property type="component" value="Unassembled WGS sequence"/>
</dbReference>
<dbReference type="Gene3D" id="1.20.1740.10">
    <property type="entry name" value="Amino acid/polyamine transporter I"/>
    <property type="match status" value="1"/>
</dbReference>
<feature type="transmembrane region" description="Helical" evidence="5">
    <location>
        <begin position="229"/>
        <end position="252"/>
    </location>
</feature>
<feature type="transmembrane region" description="Helical" evidence="5">
    <location>
        <begin position="348"/>
        <end position="372"/>
    </location>
</feature>
<comment type="subcellular location">
    <subcellularLocation>
        <location evidence="1">Membrane</location>
        <topology evidence="1">Multi-pass membrane protein</topology>
    </subcellularLocation>
</comment>
<dbReference type="InterPro" id="IPR002293">
    <property type="entry name" value="AA/rel_permease1"/>
</dbReference>
<feature type="transmembrane region" description="Helical" evidence="5">
    <location>
        <begin position="127"/>
        <end position="143"/>
    </location>
</feature>
<keyword evidence="3 5" id="KW-1133">Transmembrane helix</keyword>
<dbReference type="Pfam" id="PF13520">
    <property type="entry name" value="AA_permease_2"/>
    <property type="match status" value="1"/>
</dbReference>
<evidence type="ECO:0000313" key="7">
    <source>
        <dbReference type="Proteomes" id="UP000670527"/>
    </source>
</evidence>
<keyword evidence="4 5" id="KW-0472">Membrane</keyword>
<feature type="transmembrane region" description="Helical" evidence="5">
    <location>
        <begin position="12"/>
        <end position="37"/>
    </location>
</feature>
<evidence type="ECO:0000256" key="5">
    <source>
        <dbReference type="SAM" id="Phobius"/>
    </source>
</evidence>
<feature type="transmembrane region" description="Helical" evidence="5">
    <location>
        <begin position="412"/>
        <end position="429"/>
    </location>
</feature>
<feature type="transmembrane region" description="Helical" evidence="5">
    <location>
        <begin position="43"/>
        <end position="63"/>
    </location>
</feature>
<dbReference type="PANTHER" id="PTHR11785">
    <property type="entry name" value="AMINO ACID TRANSPORTER"/>
    <property type="match status" value="1"/>
</dbReference>
<proteinExistence type="predicted"/>
<dbReference type="EMBL" id="JAGETX010000002">
    <property type="protein sequence ID" value="MBO3270288.1"/>
    <property type="molecule type" value="Genomic_DNA"/>
</dbReference>
<evidence type="ECO:0000256" key="2">
    <source>
        <dbReference type="ARBA" id="ARBA00022692"/>
    </source>
</evidence>
<sequence length="437" mass="46807">MTSPVSTYKINFTTGVAIVVANMVGTGVFTSLGFQVVDIQSGFVLLALWAVGGLIALCGALSYGELAAALPRSGGEYHYLSQIYHPVVGFLSGWVSATVGFAAPTALAAMALGSYAANVWPGIEPKVLSIMVVLLLTAVHATSTRAGSRLQVFVTVVKVMVLVAFIGVGVAVAVPQPIRFIPQPGDWHLLLSPAFAVSLIYVSYAYSGWNAAVYLAGEVAEPQRNLPRILLTGTSIVLLLYIGLNFVFLYAAPLTKLKGQVEVGFVVANQLFGSTGGRFMGGLIAVLLISTISSMIFAGPRIVQVMGEDLSGLRSLAVVSNAGVPVRAMLLQTGLTLLFILASSFQQVLVYAGFVLNLFTFLTVLGLFVLRWRQPHLPRPYRAWGYPFTPLLFLLLSGWTLFYLLRDQPTESLYGLLTLLGGVGIYFLSRRQSTTTV</sequence>
<organism evidence="6 7">
    <name type="scientific">Hymenobacter defluvii</name>
    <dbReference type="NCBI Taxonomy" id="2054411"/>
    <lineage>
        <taxon>Bacteria</taxon>
        <taxon>Pseudomonadati</taxon>
        <taxon>Bacteroidota</taxon>
        <taxon>Cytophagia</taxon>
        <taxon>Cytophagales</taxon>
        <taxon>Hymenobacteraceae</taxon>
        <taxon>Hymenobacter</taxon>
    </lineage>
</organism>
<dbReference type="RefSeq" id="WP_208306859.1">
    <property type="nucleotide sequence ID" value="NZ_JAGETX010000002.1"/>
</dbReference>
<accession>A0ABS3T9G7</accession>
<feature type="transmembrane region" description="Helical" evidence="5">
    <location>
        <begin position="194"/>
        <end position="217"/>
    </location>
</feature>
<feature type="transmembrane region" description="Helical" evidence="5">
    <location>
        <begin position="324"/>
        <end position="342"/>
    </location>
</feature>
<keyword evidence="2 5" id="KW-0812">Transmembrane</keyword>
<comment type="caution">
    <text evidence="6">The sequence shown here is derived from an EMBL/GenBank/DDBJ whole genome shotgun (WGS) entry which is preliminary data.</text>
</comment>
<keyword evidence="7" id="KW-1185">Reference proteome</keyword>
<evidence type="ECO:0000313" key="6">
    <source>
        <dbReference type="EMBL" id="MBO3270288.1"/>
    </source>
</evidence>
<feature type="transmembrane region" description="Helical" evidence="5">
    <location>
        <begin position="279"/>
        <end position="303"/>
    </location>
</feature>
<feature type="transmembrane region" description="Helical" evidence="5">
    <location>
        <begin position="384"/>
        <end position="406"/>
    </location>
</feature>
<dbReference type="InterPro" id="IPR050598">
    <property type="entry name" value="AminoAcid_Transporter"/>
</dbReference>
<feature type="transmembrane region" description="Helical" evidence="5">
    <location>
        <begin position="150"/>
        <end position="174"/>
    </location>
</feature>
<dbReference type="PANTHER" id="PTHR11785:SF512">
    <property type="entry name" value="SOBREMESA, ISOFORM B"/>
    <property type="match status" value="1"/>
</dbReference>
<gene>
    <name evidence="6" type="ORF">J4D97_06490</name>
</gene>
<protein>
    <submittedName>
        <fullName evidence="6">Amino acid permease</fullName>
    </submittedName>
</protein>
<reference evidence="6 7" key="1">
    <citation type="submission" date="2021-03" db="EMBL/GenBank/DDBJ databases">
        <authorList>
            <person name="Kim M.K."/>
        </authorList>
    </citation>
    <scope>NUCLEOTIDE SEQUENCE [LARGE SCALE GENOMIC DNA]</scope>
    <source>
        <strain evidence="6 7">BT507</strain>
    </source>
</reference>